<feature type="transmembrane region" description="Helical" evidence="1">
    <location>
        <begin position="239"/>
        <end position="264"/>
    </location>
</feature>
<evidence type="ECO:0000313" key="3">
    <source>
        <dbReference type="Proteomes" id="UP001251528"/>
    </source>
</evidence>
<comment type="caution">
    <text evidence="2">The sequence shown here is derived from an EMBL/GenBank/DDBJ whole genome shotgun (WGS) entry which is preliminary data.</text>
</comment>
<protein>
    <recommendedName>
        <fullName evidence="4">P-loop containing nucleoside triphosphate hydrolase protein</fullName>
    </recommendedName>
</protein>
<proteinExistence type="predicted"/>
<dbReference type="Pfam" id="PF17784">
    <property type="entry name" value="Sulfotransfer_4"/>
    <property type="match status" value="1"/>
</dbReference>
<dbReference type="InterPro" id="IPR040632">
    <property type="entry name" value="Sulfotransfer_4"/>
</dbReference>
<sequence>MQDTLQEPKLRVLSVGLPRTGSASIAKALTILGYENVYHGIQSFDSPHQLKILERAADATFPALPTYTGQPFKLEDWEELFGTCEAATDVASLYASDLITLYPKVKVVLVIRDFNRWYKSVDETLFQQLWSTTAEFCVNYVEPAFGYNFVTMGRKSLLGFFNALTVEEARVNARRAFDEHYRQVRAIVPPDRLLVYDMKEGWKPLCRFLGKPVPEIPFPKVNEAQEFKRMISGKICSHIRFAALSFIMWLAGAAALVIALRMAWPKDVQISVHV</sequence>
<dbReference type="Gene3D" id="3.40.50.300">
    <property type="entry name" value="P-loop containing nucleotide triphosphate hydrolases"/>
    <property type="match status" value="1"/>
</dbReference>
<name>A0AAJ0FXF1_9HYPO</name>
<dbReference type="SUPFAM" id="SSF52540">
    <property type="entry name" value="P-loop containing nucleoside triphosphate hydrolases"/>
    <property type="match status" value="1"/>
</dbReference>
<keyword evidence="1" id="KW-1133">Transmembrane helix</keyword>
<reference evidence="2" key="1">
    <citation type="submission" date="2023-06" db="EMBL/GenBank/DDBJ databases">
        <title>Conoideocrella luteorostrata (Hypocreales: Clavicipitaceae), a potential biocontrol fungus for elongate hemlock scale in United States Christmas tree production areas.</title>
        <authorList>
            <person name="Barrett H."/>
            <person name="Lovett B."/>
            <person name="Macias A.M."/>
            <person name="Stajich J.E."/>
            <person name="Kasson M.T."/>
        </authorList>
    </citation>
    <scope>NUCLEOTIDE SEQUENCE</scope>
    <source>
        <strain evidence="2">ARSEF 14590</strain>
    </source>
</reference>
<keyword evidence="3" id="KW-1185">Reference proteome</keyword>
<dbReference type="AlphaFoldDB" id="A0AAJ0FXF1"/>
<dbReference type="PANTHER" id="PTHR36978:SF4">
    <property type="entry name" value="P-LOOP CONTAINING NUCLEOSIDE TRIPHOSPHATE HYDROLASE PROTEIN"/>
    <property type="match status" value="1"/>
</dbReference>
<dbReference type="EMBL" id="JASWJB010000151">
    <property type="protein sequence ID" value="KAK2594898.1"/>
    <property type="molecule type" value="Genomic_DNA"/>
</dbReference>
<keyword evidence="1" id="KW-0812">Transmembrane</keyword>
<evidence type="ECO:0000256" key="1">
    <source>
        <dbReference type="SAM" id="Phobius"/>
    </source>
</evidence>
<evidence type="ECO:0008006" key="4">
    <source>
        <dbReference type="Google" id="ProtNLM"/>
    </source>
</evidence>
<dbReference type="InterPro" id="IPR027417">
    <property type="entry name" value="P-loop_NTPase"/>
</dbReference>
<dbReference type="Proteomes" id="UP001251528">
    <property type="component" value="Unassembled WGS sequence"/>
</dbReference>
<keyword evidence="1" id="KW-0472">Membrane</keyword>
<dbReference type="PANTHER" id="PTHR36978">
    <property type="entry name" value="P-LOOP CONTAINING NUCLEOTIDE TRIPHOSPHATE HYDROLASE"/>
    <property type="match status" value="1"/>
</dbReference>
<gene>
    <name evidence="2" type="ORF">QQS21_007397</name>
</gene>
<evidence type="ECO:0000313" key="2">
    <source>
        <dbReference type="EMBL" id="KAK2594898.1"/>
    </source>
</evidence>
<accession>A0AAJ0FXF1</accession>
<organism evidence="2 3">
    <name type="scientific">Conoideocrella luteorostrata</name>
    <dbReference type="NCBI Taxonomy" id="1105319"/>
    <lineage>
        <taxon>Eukaryota</taxon>
        <taxon>Fungi</taxon>
        <taxon>Dikarya</taxon>
        <taxon>Ascomycota</taxon>
        <taxon>Pezizomycotina</taxon>
        <taxon>Sordariomycetes</taxon>
        <taxon>Hypocreomycetidae</taxon>
        <taxon>Hypocreales</taxon>
        <taxon>Clavicipitaceae</taxon>
        <taxon>Conoideocrella</taxon>
    </lineage>
</organism>